<protein>
    <submittedName>
        <fullName evidence="2">Uncharacterized protein</fullName>
    </submittedName>
</protein>
<evidence type="ECO:0000256" key="1">
    <source>
        <dbReference type="SAM" id="Phobius"/>
    </source>
</evidence>
<keyword evidence="1" id="KW-1133">Transmembrane helix</keyword>
<proteinExistence type="predicted"/>
<name>A0A6A4I733_9AGAR</name>
<dbReference type="AlphaFoldDB" id="A0A6A4I733"/>
<reference evidence="2" key="1">
    <citation type="journal article" date="2019" name="Environ. Microbiol.">
        <title>Fungal ecological strategies reflected in gene transcription - a case study of two litter decomposers.</title>
        <authorList>
            <person name="Barbi F."/>
            <person name="Kohler A."/>
            <person name="Barry K."/>
            <person name="Baskaran P."/>
            <person name="Daum C."/>
            <person name="Fauchery L."/>
            <person name="Ihrmark K."/>
            <person name="Kuo A."/>
            <person name="LaButti K."/>
            <person name="Lipzen A."/>
            <person name="Morin E."/>
            <person name="Grigoriev I.V."/>
            <person name="Henrissat B."/>
            <person name="Lindahl B."/>
            <person name="Martin F."/>
        </authorList>
    </citation>
    <scope>NUCLEOTIDE SEQUENCE</scope>
    <source>
        <strain evidence="2">JB14</strain>
    </source>
</reference>
<gene>
    <name evidence="2" type="ORF">BT96DRAFT_85606</name>
</gene>
<organism evidence="2 3">
    <name type="scientific">Gymnopus androsaceus JB14</name>
    <dbReference type="NCBI Taxonomy" id="1447944"/>
    <lineage>
        <taxon>Eukaryota</taxon>
        <taxon>Fungi</taxon>
        <taxon>Dikarya</taxon>
        <taxon>Basidiomycota</taxon>
        <taxon>Agaricomycotina</taxon>
        <taxon>Agaricomycetes</taxon>
        <taxon>Agaricomycetidae</taxon>
        <taxon>Agaricales</taxon>
        <taxon>Marasmiineae</taxon>
        <taxon>Omphalotaceae</taxon>
        <taxon>Gymnopus</taxon>
    </lineage>
</organism>
<dbReference type="Proteomes" id="UP000799118">
    <property type="component" value="Unassembled WGS sequence"/>
</dbReference>
<keyword evidence="3" id="KW-1185">Reference proteome</keyword>
<keyword evidence="1" id="KW-0812">Transmembrane</keyword>
<evidence type="ECO:0000313" key="2">
    <source>
        <dbReference type="EMBL" id="KAE9407812.1"/>
    </source>
</evidence>
<feature type="transmembrane region" description="Helical" evidence="1">
    <location>
        <begin position="64"/>
        <end position="81"/>
    </location>
</feature>
<sequence length="82" mass="9713">MASRSPRFPQYLIYLRALPHLYYWRSISPFLLRLTLVAFDWVLFCHEFQCSSHPKAFFNFKLPAFSLLKAPFCFISIISAFS</sequence>
<feature type="transmembrane region" description="Helical" evidence="1">
    <location>
        <begin position="21"/>
        <end position="44"/>
    </location>
</feature>
<accession>A0A6A4I733</accession>
<dbReference type="EMBL" id="ML769394">
    <property type="protein sequence ID" value="KAE9407812.1"/>
    <property type="molecule type" value="Genomic_DNA"/>
</dbReference>
<evidence type="ECO:0000313" key="3">
    <source>
        <dbReference type="Proteomes" id="UP000799118"/>
    </source>
</evidence>
<keyword evidence="1" id="KW-0472">Membrane</keyword>